<dbReference type="EMBL" id="CM000833">
    <property type="protein sequence ID" value="EET05225.1"/>
    <property type="molecule type" value="Genomic_DNA"/>
</dbReference>
<protein>
    <submittedName>
        <fullName evidence="9">Response regulator/sensory box histidine kinase</fullName>
    </submittedName>
</protein>
<dbReference type="Proteomes" id="UP000001812">
    <property type="component" value="Chromosome II"/>
</dbReference>
<feature type="domain" description="PAS" evidence="7">
    <location>
        <begin position="139"/>
        <end position="211"/>
    </location>
</feature>
<dbReference type="PROSITE" id="PS50113">
    <property type="entry name" value="PAC"/>
    <property type="match status" value="1"/>
</dbReference>
<dbReference type="Gene3D" id="3.30.450.20">
    <property type="entry name" value="PAS domain"/>
    <property type="match status" value="1"/>
</dbReference>
<dbReference type="InterPro" id="IPR011006">
    <property type="entry name" value="CheY-like_superfamily"/>
</dbReference>
<dbReference type="AlphaFoldDB" id="A0A0E1VWB8"/>
<dbReference type="InterPro" id="IPR005467">
    <property type="entry name" value="His_kinase_dom"/>
</dbReference>
<evidence type="ECO:0000256" key="1">
    <source>
        <dbReference type="ARBA" id="ARBA00022679"/>
    </source>
</evidence>
<dbReference type="InterPro" id="IPR035965">
    <property type="entry name" value="PAS-like_dom_sf"/>
</dbReference>
<dbReference type="CDD" id="cd16917">
    <property type="entry name" value="HATPase_UhpB-NarQ-NarX-like"/>
    <property type="match status" value="1"/>
</dbReference>
<dbReference type="InterPro" id="IPR000700">
    <property type="entry name" value="PAS-assoc_C"/>
</dbReference>
<dbReference type="Gene3D" id="1.20.5.1930">
    <property type="match status" value="1"/>
</dbReference>
<dbReference type="GO" id="GO:0016020">
    <property type="term" value="C:membrane"/>
    <property type="evidence" value="ECO:0007669"/>
    <property type="project" value="InterPro"/>
</dbReference>
<dbReference type="Pfam" id="PF00072">
    <property type="entry name" value="Response_reg"/>
    <property type="match status" value="1"/>
</dbReference>
<dbReference type="PANTHER" id="PTHR24421:SF59">
    <property type="entry name" value="OXYGEN SENSOR HISTIDINE KINASE NREB"/>
    <property type="match status" value="1"/>
</dbReference>
<dbReference type="SUPFAM" id="SSF52172">
    <property type="entry name" value="CheY-like"/>
    <property type="match status" value="1"/>
</dbReference>
<dbReference type="PANTHER" id="PTHR24421">
    <property type="entry name" value="NITRATE/NITRITE SENSOR PROTEIN NARX-RELATED"/>
    <property type="match status" value="1"/>
</dbReference>
<feature type="domain" description="PAC" evidence="8">
    <location>
        <begin position="214"/>
        <end position="266"/>
    </location>
</feature>
<dbReference type="PROSITE" id="PS50110">
    <property type="entry name" value="RESPONSE_REGULATORY"/>
    <property type="match status" value="1"/>
</dbReference>
<feature type="modified residue" description="4-aspartylphosphate" evidence="4">
    <location>
        <position position="61"/>
    </location>
</feature>
<name>A0A0E1VWB8_BURPE</name>
<keyword evidence="3" id="KW-0902">Two-component regulatory system</keyword>
<dbReference type="SUPFAM" id="SSF55874">
    <property type="entry name" value="ATPase domain of HSP90 chaperone/DNA topoisomerase II/histidine kinase"/>
    <property type="match status" value="1"/>
</dbReference>
<dbReference type="PROSITE" id="PS50109">
    <property type="entry name" value="HIS_KIN"/>
    <property type="match status" value="1"/>
</dbReference>
<evidence type="ECO:0000256" key="3">
    <source>
        <dbReference type="ARBA" id="ARBA00023012"/>
    </source>
</evidence>
<dbReference type="Gene3D" id="3.30.565.10">
    <property type="entry name" value="Histidine kinase-like ATPase, C-terminal domain"/>
    <property type="match status" value="1"/>
</dbReference>
<dbReference type="InterPro" id="IPR001610">
    <property type="entry name" value="PAC"/>
</dbReference>
<dbReference type="Gene3D" id="3.40.50.2300">
    <property type="match status" value="1"/>
</dbReference>
<dbReference type="SMART" id="SM00091">
    <property type="entry name" value="PAS"/>
    <property type="match status" value="1"/>
</dbReference>
<evidence type="ECO:0000259" key="5">
    <source>
        <dbReference type="PROSITE" id="PS50109"/>
    </source>
</evidence>
<evidence type="ECO:0000256" key="4">
    <source>
        <dbReference type="PROSITE-ProRule" id="PRU00169"/>
    </source>
</evidence>
<sequence>MSSPSKNVEILLVEDSVTDALLIGEALIDVTEFAPHVVNAELLSAALECTKRAHFDVVLLDLGLPDAHGLDTFRQFHRQVPDVPVLVLTGLDDLSVGLQAIQEGAQDYLLKKRVETPLLSRAIRYAMERHRVAAALAASEERFQLAVSGASAGLWDWNPKTGAMYLSPHFKKIMGYEDHELPDEIPGHRESIHPDDLKRVLDALKAHLEHRDTYDVEYRVRTRSGDYRWIQSRGQALWNSAGEPYRMVGWIMDVTDRKRDEDALRVSREELRRLSAHIQSIREEEKTRIARELHDDLGQQLTALKMAVTLVDNELKDAGWASRTSRLPNVYALIGQLLDSVRRIAADLRPVMLDDLGLMAAIEWLTHEFVERYRIPVTSRIEADDIAFTRGSATEVFRIVQEALTNVARHSEATEVTLDIIRDEPNCIVRIADNGCGTARDTRPNRHSLGLLGMRERAARLGGEIRIDTAPGRGFALTATLPLAVIEAADSA</sequence>
<keyword evidence="1" id="KW-0808">Transferase</keyword>
<accession>A0A0E1VWB8</accession>
<dbReference type="CDD" id="cd00156">
    <property type="entry name" value="REC"/>
    <property type="match status" value="1"/>
</dbReference>
<gene>
    <name evidence="9" type="ORF">BURPS1710A_A1083</name>
</gene>
<dbReference type="PROSITE" id="PS50112">
    <property type="entry name" value="PAS"/>
    <property type="match status" value="1"/>
</dbReference>
<dbReference type="NCBIfam" id="TIGR00229">
    <property type="entry name" value="sensory_box"/>
    <property type="match status" value="1"/>
</dbReference>
<dbReference type="InterPro" id="IPR013655">
    <property type="entry name" value="PAS_fold_3"/>
</dbReference>
<organism evidence="9">
    <name type="scientific">Burkholderia pseudomallei 1710a</name>
    <dbReference type="NCBI Taxonomy" id="320371"/>
    <lineage>
        <taxon>Bacteria</taxon>
        <taxon>Pseudomonadati</taxon>
        <taxon>Pseudomonadota</taxon>
        <taxon>Betaproteobacteria</taxon>
        <taxon>Burkholderiales</taxon>
        <taxon>Burkholderiaceae</taxon>
        <taxon>Burkholderia</taxon>
        <taxon>pseudomallei group</taxon>
    </lineage>
</organism>
<dbReference type="Pfam" id="PF07730">
    <property type="entry name" value="HisKA_3"/>
    <property type="match status" value="1"/>
</dbReference>
<dbReference type="SUPFAM" id="SSF55785">
    <property type="entry name" value="PYP-like sensor domain (PAS domain)"/>
    <property type="match status" value="1"/>
</dbReference>
<keyword evidence="4" id="KW-0597">Phosphoprotein</keyword>
<dbReference type="HOGENOM" id="CLU_000445_114_0_4"/>
<dbReference type="InterPro" id="IPR003594">
    <property type="entry name" value="HATPase_dom"/>
</dbReference>
<dbReference type="Gene3D" id="6.10.250.490">
    <property type="match status" value="1"/>
</dbReference>
<evidence type="ECO:0000259" key="7">
    <source>
        <dbReference type="PROSITE" id="PS50112"/>
    </source>
</evidence>
<evidence type="ECO:0000259" key="8">
    <source>
        <dbReference type="PROSITE" id="PS50113"/>
    </source>
</evidence>
<proteinExistence type="predicted"/>
<feature type="domain" description="Response regulatory" evidence="6">
    <location>
        <begin position="9"/>
        <end position="126"/>
    </location>
</feature>
<dbReference type="InterPro" id="IPR000014">
    <property type="entry name" value="PAS"/>
</dbReference>
<dbReference type="InterPro" id="IPR036890">
    <property type="entry name" value="HATPase_C_sf"/>
</dbReference>
<dbReference type="InterPro" id="IPR001789">
    <property type="entry name" value="Sig_transdc_resp-reg_receiver"/>
</dbReference>
<dbReference type="InterPro" id="IPR050482">
    <property type="entry name" value="Sensor_HK_TwoCompSys"/>
</dbReference>
<feature type="domain" description="Histidine kinase" evidence="5">
    <location>
        <begin position="292"/>
        <end position="485"/>
    </location>
</feature>
<evidence type="ECO:0000259" key="6">
    <source>
        <dbReference type="PROSITE" id="PS50110"/>
    </source>
</evidence>
<reference evidence="9" key="1">
    <citation type="submission" date="2009-05" db="EMBL/GenBank/DDBJ databases">
        <authorList>
            <person name="Harkins D.M."/>
            <person name="DeShazer D."/>
            <person name="Woods D.E."/>
            <person name="Brinkac L.M."/>
            <person name="Brown K.A."/>
            <person name="Hung G.C."/>
            <person name="Tuanyok A."/>
            <person name="Zhang B."/>
            <person name="Nierman W.C."/>
        </authorList>
    </citation>
    <scope>NUCLEOTIDE SEQUENCE [LARGE SCALE GENOMIC DNA]</scope>
    <source>
        <strain evidence="9">1710a</strain>
    </source>
</reference>
<dbReference type="SMART" id="SM00448">
    <property type="entry name" value="REC"/>
    <property type="match status" value="1"/>
</dbReference>
<dbReference type="Pfam" id="PF08447">
    <property type="entry name" value="PAS_3"/>
    <property type="match status" value="1"/>
</dbReference>
<dbReference type="SMART" id="SM00086">
    <property type="entry name" value="PAC"/>
    <property type="match status" value="1"/>
</dbReference>
<evidence type="ECO:0000256" key="2">
    <source>
        <dbReference type="ARBA" id="ARBA00022777"/>
    </source>
</evidence>
<dbReference type="CDD" id="cd00130">
    <property type="entry name" value="PAS"/>
    <property type="match status" value="1"/>
</dbReference>
<evidence type="ECO:0000313" key="9">
    <source>
        <dbReference type="EMBL" id="EET05225.1"/>
    </source>
</evidence>
<dbReference type="GO" id="GO:0000155">
    <property type="term" value="F:phosphorelay sensor kinase activity"/>
    <property type="evidence" value="ECO:0007669"/>
    <property type="project" value="InterPro"/>
</dbReference>
<dbReference type="RefSeq" id="WP_004528669.1">
    <property type="nucleotide sequence ID" value="NZ_CM000833.1"/>
</dbReference>
<dbReference type="SMART" id="SM00387">
    <property type="entry name" value="HATPase_c"/>
    <property type="match status" value="1"/>
</dbReference>
<keyword evidence="2 9" id="KW-0418">Kinase</keyword>
<dbReference type="Pfam" id="PF02518">
    <property type="entry name" value="HATPase_c"/>
    <property type="match status" value="1"/>
</dbReference>
<dbReference type="InterPro" id="IPR011712">
    <property type="entry name" value="Sig_transdc_His_kin_sub3_dim/P"/>
</dbReference>
<dbReference type="GO" id="GO:0046983">
    <property type="term" value="F:protein dimerization activity"/>
    <property type="evidence" value="ECO:0007669"/>
    <property type="project" value="InterPro"/>
</dbReference>